<dbReference type="EMBL" id="AP018515">
    <property type="protein sequence ID" value="BBC79973.1"/>
    <property type="molecule type" value="Genomic_DNA"/>
</dbReference>
<reference evidence="1 2" key="1">
    <citation type="submission" date="2018-02" db="EMBL/GenBank/DDBJ databases">
        <title>Acetobacter orientalis genome.</title>
        <authorList>
            <person name="Nakashima N."/>
            <person name="Tamura T."/>
        </authorList>
    </citation>
    <scope>NUCLEOTIDE SEQUENCE [LARGE SCALE GENOMIC DNA]</scope>
    <source>
        <strain evidence="1 2">FAN1</strain>
    </source>
</reference>
<proteinExistence type="predicted"/>
<dbReference type="KEGG" id="aot:AcetOri_orf02446"/>
<evidence type="ECO:0000313" key="2">
    <source>
        <dbReference type="Proteomes" id="UP000270034"/>
    </source>
</evidence>
<gene>
    <name evidence="1" type="ORF">AcetOrient_orf02446</name>
</gene>
<dbReference type="AlphaFoldDB" id="A0A2Z5ZHD8"/>
<name>A0A2Z5ZHD8_9PROT</name>
<organism evidence="1 2">
    <name type="scientific">Acetobacter orientalis</name>
    <dbReference type="NCBI Taxonomy" id="146474"/>
    <lineage>
        <taxon>Bacteria</taxon>
        <taxon>Pseudomonadati</taxon>
        <taxon>Pseudomonadota</taxon>
        <taxon>Alphaproteobacteria</taxon>
        <taxon>Acetobacterales</taxon>
        <taxon>Acetobacteraceae</taxon>
        <taxon>Acetobacter</taxon>
    </lineage>
</organism>
<evidence type="ECO:0000313" key="1">
    <source>
        <dbReference type="EMBL" id="BBC79973.1"/>
    </source>
</evidence>
<protein>
    <submittedName>
        <fullName evidence="1">Chemotaxis protein</fullName>
    </submittedName>
</protein>
<accession>A0A2Z5ZHD8</accession>
<dbReference type="Proteomes" id="UP000270034">
    <property type="component" value="Chromosome"/>
</dbReference>
<sequence length="66" mass="7591">MARAVARLTGQENVSCEINNLEYSSIRTSFFEEMESHTDTFTATIKIKGDRKAIDKNFKDFIEGRE</sequence>